<gene>
    <name evidence="1" type="ORF">PCC6912_33320</name>
</gene>
<comment type="caution">
    <text evidence="1">The sequence shown here is derived from an EMBL/GenBank/DDBJ whole genome shotgun (WGS) entry which is preliminary data.</text>
</comment>
<name>A0A433NB85_CHLFR</name>
<proteinExistence type="predicted"/>
<dbReference type="RefSeq" id="WP_127011337.1">
    <property type="nucleotide sequence ID" value="NZ_AJLN01000153.1"/>
</dbReference>
<keyword evidence="2" id="KW-1185">Reference proteome</keyword>
<accession>A0A433NB85</accession>
<dbReference type="AlphaFoldDB" id="A0A433NB85"/>
<dbReference type="Proteomes" id="UP000268857">
    <property type="component" value="Unassembled WGS sequence"/>
</dbReference>
<sequence>MQRLQITSNLAQAAFVNPLHCRVSWMPPPIASMYLNYPSQPIALIHAVISDRSMDTAVLPIAPPTVSTDRFWDLAV</sequence>
<reference evidence="1 2" key="1">
    <citation type="journal article" date="2019" name="Genome Biol. Evol.">
        <title>Day and night: Metabolic profiles and evolutionary relationships of six axenic non-marine cyanobacteria.</title>
        <authorList>
            <person name="Will S.E."/>
            <person name="Henke P."/>
            <person name="Boedeker C."/>
            <person name="Huang S."/>
            <person name="Brinkmann H."/>
            <person name="Rohde M."/>
            <person name="Jarek M."/>
            <person name="Friedl T."/>
            <person name="Seufert S."/>
            <person name="Schumacher M."/>
            <person name="Overmann J."/>
            <person name="Neumann-Schaal M."/>
            <person name="Petersen J."/>
        </authorList>
    </citation>
    <scope>NUCLEOTIDE SEQUENCE [LARGE SCALE GENOMIC DNA]</scope>
    <source>
        <strain evidence="1 2">PCC 6912</strain>
    </source>
</reference>
<organism evidence="1 2">
    <name type="scientific">Chlorogloeopsis fritschii PCC 6912</name>
    <dbReference type="NCBI Taxonomy" id="211165"/>
    <lineage>
        <taxon>Bacteria</taxon>
        <taxon>Bacillati</taxon>
        <taxon>Cyanobacteriota</taxon>
        <taxon>Cyanophyceae</taxon>
        <taxon>Nostocales</taxon>
        <taxon>Chlorogloeopsidaceae</taxon>
        <taxon>Chlorogloeopsis</taxon>
    </lineage>
</organism>
<evidence type="ECO:0000313" key="2">
    <source>
        <dbReference type="Proteomes" id="UP000268857"/>
    </source>
</evidence>
<protein>
    <submittedName>
        <fullName evidence="1">Uncharacterized protein</fullName>
    </submittedName>
</protein>
<evidence type="ECO:0000313" key="1">
    <source>
        <dbReference type="EMBL" id="RUR79158.1"/>
    </source>
</evidence>
<dbReference type="EMBL" id="RSCJ01000013">
    <property type="protein sequence ID" value="RUR79158.1"/>
    <property type="molecule type" value="Genomic_DNA"/>
</dbReference>